<comment type="caution">
    <text evidence="1">The sequence shown here is derived from an EMBL/GenBank/DDBJ whole genome shotgun (WGS) entry which is preliminary data.</text>
</comment>
<evidence type="ECO:0000313" key="1">
    <source>
        <dbReference type="EMBL" id="KAK7286667.1"/>
    </source>
</evidence>
<proteinExistence type="predicted"/>
<evidence type="ECO:0000313" key="2">
    <source>
        <dbReference type="Proteomes" id="UP001359559"/>
    </source>
</evidence>
<dbReference type="EMBL" id="JAYKXN010000005">
    <property type="protein sequence ID" value="KAK7286667.1"/>
    <property type="molecule type" value="Genomic_DNA"/>
</dbReference>
<protein>
    <submittedName>
        <fullName evidence="1">Uncharacterized protein</fullName>
    </submittedName>
</protein>
<gene>
    <name evidence="1" type="ORF">RJT34_21830</name>
</gene>
<sequence length="126" mass="13831">MLPIGVAEQVVHMPLSRNCNEDALVGAHDPSGLVYIGAILVCKLLQMRGVEVDILCVMCWKNPETISHVILKYEMARLVWFVSPIIVQNYPKRSLGVECKSIPRGGMECRVNADKGARIILEGSGA</sequence>
<reference evidence="1 2" key="1">
    <citation type="submission" date="2024-01" db="EMBL/GenBank/DDBJ databases">
        <title>The genomes of 5 underutilized Papilionoideae crops provide insights into root nodulation and disease resistance.</title>
        <authorList>
            <person name="Yuan L."/>
        </authorList>
    </citation>
    <scope>NUCLEOTIDE SEQUENCE [LARGE SCALE GENOMIC DNA]</scope>
    <source>
        <strain evidence="1">LY-2023</strain>
        <tissue evidence="1">Leaf</tissue>
    </source>
</reference>
<organism evidence="1 2">
    <name type="scientific">Clitoria ternatea</name>
    <name type="common">Butterfly pea</name>
    <dbReference type="NCBI Taxonomy" id="43366"/>
    <lineage>
        <taxon>Eukaryota</taxon>
        <taxon>Viridiplantae</taxon>
        <taxon>Streptophyta</taxon>
        <taxon>Embryophyta</taxon>
        <taxon>Tracheophyta</taxon>
        <taxon>Spermatophyta</taxon>
        <taxon>Magnoliopsida</taxon>
        <taxon>eudicotyledons</taxon>
        <taxon>Gunneridae</taxon>
        <taxon>Pentapetalae</taxon>
        <taxon>rosids</taxon>
        <taxon>fabids</taxon>
        <taxon>Fabales</taxon>
        <taxon>Fabaceae</taxon>
        <taxon>Papilionoideae</taxon>
        <taxon>50 kb inversion clade</taxon>
        <taxon>NPAAA clade</taxon>
        <taxon>indigoferoid/millettioid clade</taxon>
        <taxon>Phaseoleae</taxon>
        <taxon>Clitoria</taxon>
    </lineage>
</organism>
<name>A0AAN9P6D2_CLITE</name>
<dbReference type="Proteomes" id="UP001359559">
    <property type="component" value="Unassembled WGS sequence"/>
</dbReference>
<dbReference type="AlphaFoldDB" id="A0AAN9P6D2"/>
<keyword evidence="2" id="KW-1185">Reference proteome</keyword>
<accession>A0AAN9P6D2</accession>